<feature type="repeat" description="NHL" evidence="20">
    <location>
        <begin position="580"/>
        <end position="618"/>
    </location>
</feature>
<dbReference type="Proteomes" id="UP000694389">
    <property type="component" value="Unassembled WGS sequence"/>
</dbReference>
<feature type="repeat" description="NHL" evidence="20">
    <location>
        <begin position="438"/>
        <end position="478"/>
    </location>
</feature>
<evidence type="ECO:0000256" key="5">
    <source>
        <dbReference type="ARBA" id="ARBA00010263"/>
    </source>
</evidence>
<dbReference type="FunFam" id="2.60.120.230:FF:000002">
    <property type="entry name" value="Peptidyl-glycine alpha-amidating monooxygenase B"/>
    <property type="match status" value="1"/>
</dbReference>
<feature type="compositionally biased region" description="Acidic residues" evidence="21">
    <location>
        <begin position="694"/>
        <end position="706"/>
    </location>
</feature>
<evidence type="ECO:0000259" key="22">
    <source>
        <dbReference type="Pfam" id="PF01082"/>
    </source>
</evidence>
<dbReference type="InterPro" id="IPR014784">
    <property type="entry name" value="Cu2_ascorb_mOase-like_C"/>
</dbReference>
<name>A0A8C4ICM7_DICLA</name>
<evidence type="ECO:0000256" key="3">
    <source>
        <dbReference type="ARBA" id="ARBA00004160"/>
    </source>
</evidence>
<dbReference type="SUPFAM" id="SSF63829">
    <property type="entry name" value="Calcium-dependent phosphotriesterase"/>
    <property type="match status" value="1"/>
</dbReference>
<feature type="domain" description="Copper type II ascorbate-dependent monooxygenase N-terminal" evidence="22">
    <location>
        <begin position="3"/>
        <end position="107"/>
    </location>
</feature>
<accession>A0A8C4ICM7</accession>
<protein>
    <recommendedName>
        <fullName evidence="26">Peptidylglycine alpha-amidating monooxygenase</fullName>
    </recommendedName>
</protein>
<evidence type="ECO:0000313" key="25">
    <source>
        <dbReference type="Proteomes" id="UP000694389"/>
    </source>
</evidence>
<dbReference type="InterPro" id="IPR024548">
    <property type="entry name" value="Cu2_monoox_C"/>
</dbReference>
<evidence type="ECO:0000256" key="17">
    <source>
        <dbReference type="ARBA" id="ARBA00048431"/>
    </source>
</evidence>
<keyword evidence="14" id="KW-0325">Glycoprotein</keyword>
<keyword evidence="8" id="KW-0677">Repeat</keyword>
<dbReference type="AlphaFoldDB" id="A0A8C4ICM7"/>
<dbReference type="InterPro" id="IPR011042">
    <property type="entry name" value="6-blade_b-propeller_TolB-like"/>
</dbReference>
<keyword evidence="16" id="KW-0511">Multifunctional enzyme</keyword>
<comment type="subcellular location">
    <subcellularLocation>
        <location evidence="3">Cytoplasmic vesicle</location>
        <location evidence="3">Secretory vesicle membrane</location>
        <topology evidence="3">Single-pass membrane protein</topology>
    </subcellularLocation>
</comment>
<keyword evidence="6 18" id="KW-0479">Metal-binding</keyword>
<keyword evidence="7" id="KW-0732">Signal</keyword>
<evidence type="ECO:0000256" key="13">
    <source>
        <dbReference type="ARBA" id="ARBA00023157"/>
    </source>
</evidence>
<keyword evidence="10" id="KW-0560">Oxidoreductase</keyword>
<comment type="cofactor">
    <cofactor evidence="2">
        <name>Zn(2+)</name>
        <dbReference type="ChEBI" id="CHEBI:29105"/>
    </cofactor>
</comment>
<feature type="disulfide bond" evidence="19">
    <location>
        <begin position="42"/>
        <end position="61"/>
    </location>
</feature>
<sequence>MFQSDTYLCMAFPVPTSRDSYIVDFIPHASMDTVHHMLLFGCQTPVSTTSYWDCGSVQGTCEDEASIMYAWARNAPPTKLPKDVGFKVGRNSGTSYFVLQIHYGDVTAFRDHHRDCSGLTLRMTSKPQPFIAGIYLLMSVDTVILPGKKVTNADIACDYTSYPIYPFAFRTHTHHLGKVVSGYRIRDGKWSMIGRQSPQLPQAFYPANKELNVKNGDTIAARCMFTGEGRTSKTYIGGTSADEMCNFYIMYYMDSKHAIPYMNCMETGSNELFQDIPAEANVPIAVSPGHMNSMTHMGHTTGTKELDIQVSVWPQSSLQLGQVSGLALDADSNLVIFHRGDHHWGAESFNSQARYQQMFLGPIQQSTILVVDPVKGNILKTTGYFFYCEQYILFYLPHGITTDKENNYWVTDVALHQVLKVSSDGKDRILLTLGEAFTPGSDNSHFCQPTDVAVDTETGDIFVSDGYCNARILKFSADGKYLTEWGSSDRRRRIPFLIPHSLVFLPGRQEVCVADRENGRIQCFIAATGEFVKEIKKEEFGGEVFAVTFSPAGVNGDSPYRSAPLKGFVIDYSTKDILETFSPEKKDFKMPHDIVATRDGSVFVGDAGNKSVFKFTSEIPMIFWAILITHCSVIDTKTFVLYKMLVTRYFSLCVSLWQGKTVGSLNLGNFFATHKGYSRQGFDQLSTEGSDQERNDEDSSDSENEEYSALPPPQSSS</sequence>
<evidence type="ECO:0000256" key="21">
    <source>
        <dbReference type="SAM" id="MobiDB-lite"/>
    </source>
</evidence>
<keyword evidence="9" id="KW-0862">Zinc</keyword>
<evidence type="ECO:0000256" key="8">
    <source>
        <dbReference type="ARBA" id="ARBA00022737"/>
    </source>
</evidence>
<evidence type="ECO:0000256" key="16">
    <source>
        <dbReference type="ARBA" id="ARBA00023268"/>
    </source>
</evidence>
<feature type="binding site" evidence="18">
    <location>
        <position position="35"/>
    </location>
    <ligand>
        <name>Cu(2+)</name>
        <dbReference type="ChEBI" id="CHEBI:29036"/>
        <label>1</label>
        <note>catalytic</note>
    </ligand>
</feature>
<dbReference type="Gene3D" id="2.60.120.310">
    <property type="entry name" value="Copper type II, ascorbate-dependent monooxygenase, N-terminal domain"/>
    <property type="match status" value="1"/>
</dbReference>
<evidence type="ECO:0000256" key="9">
    <source>
        <dbReference type="ARBA" id="ARBA00022833"/>
    </source>
</evidence>
<dbReference type="InterPro" id="IPR000720">
    <property type="entry name" value="PHM/PAL"/>
</dbReference>
<evidence type="ECO:0000256" key="7">
    <source>
        <dbReference type="ARBA" id="ARBA00022729"/>
    </source>
</evidence>
<evidence type="ECO:0008006" key="26">
    <source>
        <dbReference type="Google" id="ProtNLM"/>
    </source>
</evidence>
<evidence type="ECO:0000256" key="18">
    <source>
        <dbReference type="PIRSR" id="PIRSR600720-2"/>
    </source>
</evidence>
<keyword evidence="12" id="KW-0503">Monooxygenase</keyword>
<evidence type="ECO:0000256" key="14">
    <source>
        <dbReference type="ARBA" id="ARBA00023180"/>
    </source>
</evidence>
<dbReference type="PANTHER" id="PTHR10680">
    <property type="entry name" value="PEPTIDYL-GLYCINE ALPHA-AMIDATING MONOOXYGENASE"/>
    <property type="match status" value="1"/>
</dbReference>
<feature type="disulfide bond" evidence="19">
    <location>
        <begin position="9"/>
        <end position="54"/>
    </location>
</feature>
<dbReference type="FunFam" id="2.60.120.310:FF:000001">
    <property type="entry name" value="peptidyl-glycine alpha-amidating monooxygenase isoform X1"/>
    <property type="match status" value="1"/>
</dbReference>
<keyword evidence="11 18" id="KW-0186">Copper</keyword>
<dbReference type="InterPro" id="IPR001258">
    <property type="entry name" value="NHL_repeat"/>
</dbReference>
<dbReference type="Pfam" id="PF03712">
    <property type="entry name" value="Cu2_monoox_C"/>
    <property type="match status" value="1"/>
</dbReference>
<evidence type="ECO:0000256" key="6">
    <source>
        <dbReference type="ARBA" id="ARBA00022723"/>
    </source>
</evidence>
<dbReference type="GO" id="GO:0005576">
    <property type="term" value="C:extracellular region"/>
    <property type="evidence" value="ECO:0007669"/>
    <property type="project" value="TreeGrafter"/>
</dbReference>
<feature type="binding site" evidence="18">
    <location>
        <position position="36"/>
    </location>
    <ligand>
        <name>Cu(2+)</name>
        <dbReference type="ChEBI" id="CHEBI:29036"/>
        <label>1</label>
        <note>catalytic</note>
    </ligand>
</feature>
<dbReference type="PANTHER" id="PTHR10680:SF14">
    <property type="entry name" value="PEPTIDYL-GLYCINE ALPHA-AMIDATING MONOOXYGENASE"/>
    <property type="match status" value="1"/>
</dbReference>
<evidence type="ECO:0000256" key="4">
    <source>
        <dbReference type="ARBA" id="ARBA00006026"/>
    </source>
</evidence>
<dbReference type="InterPro" id="IPR000323">
    <property type="entry name" value="Cu2_ascorb_mOase_N"/>
</dbReference>
<feature type="disulfide bond" evidence="19">
    <location>
        <begin position="223"/>
        <end position="245"/>
    </location>
</feature>
<evidence type="ECO:0000256" key="12">
    <source>
        <dbReference type="ARBA" id="ARBA00023033"/>
    </source>
</evidence>
<evidence type="ECO:0000256" key="11">
    <source>
        <dbReference type="ARBA" id="ARBA00023008"/>
    </source>
</evidence>
<feature type="repeat" description="NHL" evidence="20">
    <location>
        <begin position="394"/>
        <end position="424"/>
    </location>
</feature>
<dbReference type="PROSITE" id="PS51125">
    <property type="entry name" value="NHL"/>
    <property type="match status" value="3"/>
</dbReference>
<dbReference type="GO" id="GO:0006518">
    <property type="term" value="P:peptide metabolic process"/>
    <property type="evidence" value="ECO:0007669"/>
    <property type="project" value="InterPro"/>
</dbReference>
<dbReference type="CDD" id="cd14958">
    <property type="entry name" value="NHL_PAL_like"/>
    <property type="match status" value="1"/>
</dbReference>
<dbReference type="GO" id="GO:0004598">
    <property type="term" value="F:peptidylamidoglycolate lyase activity"/>
    <property type="evidence" value="ECO:0007669"/>
    <property type="project" value="UniProtKB-EC"/>
</dbReference>
<feature type="binding site" evidence="18">
    <location>
        <position position="244"/>
    </location>
    <ligand>
        <name>Cu(2+)</name>
        <dbReference type="ChEBI" id="CHEBI:29036"/>
        <label>2</label>
        <note>catalytic</note>
    </ligand>
</feature>
<dbReference type="InterPro" id="IPR036939">
    <property type="entry name" value="Cu2_ascorb_mOase_N_sf"/>
</dbReference>
<dbReference type="Pfam" id="PF01436">
    <property type="entry name" value="NHL"/>
    <property type="match status" value="2"/>
</dbReference>
<dbReference type="SUPFAM" id="SSF49742">
    <property type="entry name" value="PHM/PNGase F"/>
    <property type="match status" value="2"/>
</dbReference>
<organism evidence="24 25">
    <name type="scientific">Dicentrarchus labrax</name>
    <name type="common">European seabass</name>
    <name type="synonym">Morone labrax</name>
    <dbReference type="NCBI Taxonomy" id="13489"/>
    <lineage>
        <taxon>Eukaryota</taxon>
        <taxon>Metazoa</taxon>
        <taxon>Chordata</taxon>
        <taxon>Craniata</taxon>
        <taxon>Vertebrata</taxon>
        <taxon>Euteleostomi</taxon>
        <taxon>Actinopterygii</taxon>
        <taxon>Neopterygii</taxon>
        <taxon>Teleostei</taxon>
        <taxon>Neoteleostei</taxon>
        <taxon>Acanthomorphata</taxon>
        <taxon>Eupercaria</taxon>
        <taxon>Moronidae</taxon>
        <taxon>Dicentrarchus</taxon>
    </lineage>
</organism>
<gene>
    <name evidence="24" type="primary">pam</name>
</gene>
<evidence type="ECO:0000256" key="1">
    <source>
        <dbReference type="ARBA" id="ARBA00000686"/>
    </source>
</evidence>
<comment type="cofactor">
    <cofactor evidence="18">
        <name>Cu(2+)</name>
        <dbReference type="ChEBI" id="CHEBI:29036"/>
    </cofactor>
    <text evidence="18">Binds 2 Cu(2+) ions per subunit.</text>
</comment>
<feature type="binding site" evidence="18">
    <location>
        <position position="102"/>
    </location>
    <ligand>
        <name>Cu(2+)</name>
        <dbReference type="ChEBI" id="CHEBI:29036"/>
        <label>1</label>
        <note>catalytic</note>
    </ligand>
</feature>
<feature type="disulfide bond" evidence="19">
    <location>
        <begin position="157"/>
        <end position="264"/>
    </location>
</feature>
<evidence type="ECO:0000256" key="20">
    <source>
        <dbReference type="PROSITE-ProRule" id="PRU00504"/>
    </source>
</evidence>
<dbReference type="InterPro" id="IPR008977">
    <property type="entry name" value="PHM/PNGase_F_dom_sf"/>
</dbReference>
<dbReference type="GO" id="GO:0004504">
    <property type="term" value="F:peptidylglycine monooxygenase activity"/>
    <property type="evidence" value="ECO:0007669"/>
    <property type="project" value="UniProtKB-EC"/>
</dbReference>
<evidence type="ECO:0000256" key="19">
    <source>
        <dbReference type="PIRSR" id="PIRSR600720-3"/>
    </source>
</evidence>
<keyword evidence="13 19" id="KW-1015">Disulfide bond</keyword>
<comment type="similarity">
    <text evidence="5">In the N-terminal section; belongs to the copper type II ascorbate-dependent monooxygenase family.</text>
</comment>
<feature type="binding site" evidence="18">
    <location>
        <position position="172"/>
    </location>
    <ligand>
        <name>Cu(2+)</name>
        <dbReference type="ChEBI" id="CHEBI:29036"/>
        <label>1</label>
        <note>catalytic</note>
    </ligand>
</feature>
<comment type="catalytic activity">
    <reaction evidence="1">
        <text>a [peptide]-C-terminal (2S)-2-hydroxyglycine = a [peptide]-C-terminal amide + glyoxylate</text>
        <dbReference type="Rhea" id="RHEA:20924"/>
        <dbReference type="Rhea" id="RHEA-COMP:13485"/>
        <dbReference type="Rhea" id="RHEA-COMP:15321"/>
        <dbReference type="ChEBI" id="CHEBI:36655"/>
        <dbReference type="ChEBI" id="CHEBI:137001"/>
        <dbReference type="ChEBI" id="CHEBI:142768"/>
        <dbReference type="EC" id="4.3.2.5"/>
    </reaction>
</comment>
<keyword evidence="25" id="KW-1185">Reference proteome</keyword>
<evidence type="ECO:0000256" key="2">
    <source>
        <dbReference type="ARBA" id="ARBA00001947"/>
    </source>
</evidence>
<dbReference type="Gene3D" id="2.120.10.30">
    <property type="entry name" value="TolB, C-terminal domain"/>
    <property type="match status" value="1"/>
</dbReference>
<evidence type="ECO:0000259" key="23">
    <source>
        <dbReference type="Pfam" id="PF03712"/>
    </source>
</evidence>
<dbReference type="PRINTS" id="PR00790">
    <property type="entry name" value="PAMONOXGNASE"/>
</dbReference>
<comment type="similarity">
    <text evidence="4">In the C-terminal section; belongs to the peptidyl-alpha-hydroxyglycine alpha-amidating lyase family.</text>
</comment>
<dbReference type="Ensembl" id="ENSDLAT00005059240.2">
    <property type="protein sequence ID" value="ENSDLAP00005055808.2"/>
    <property type="gene ID" value="ENSDLAG00005023760.2"/>
</dbReference>
<evidence type="ECO:0000313" key="24">
    <source>
        <dbReference type="Ensembl" id="ENSDLAP00005055808.2"/>
    </source>
</evidence>
<evidence type="ECO:0000256" key="15">
    <source>
        <dbReference type="ARBA" id="ARBA00023239"/>
    </source>
</evidence>
<evidence type="ECO:0000256" key="10">
    <source>
        <dbReference type="ARBA" id="ARBA00023002"/>
    </source>
</evidence>
<reference evidence="24" key="1">
    <citation type="submission" date="2025-08" db="UniProtKB">
        <authorList>
            <consortium name="Ensembl"/>
        </authorList>
    </citation>
    <scope>IDENTIFICATION</scope>
</reference>
<dbReference type="Gene3D" id="2.60.120.230">
    <property type="match status" value="1"/>
</dbReference>
<dbReference type="GeneTree" id="ENSGT00940000156369"/>
<feature type="region of interest" description="Disordered" evidence="21">
    <location>
        <begin position="682"/>
        <end position="717"/>
    </location>
</feature>
<dbReference type="InterPro" id="IPR020611">
    <property type="entry name" value="Cu2_ascorb_mOase_CS-1"/>
</dbReference>
<feature type="binding site" evidence="18">
    <location>
        <position position="174"/>
    </location>
    <ligand>
        <name>Cu(2+)</name>
        <dbReference type="ChEBI" id="CHEBI:29036"/>
        <label>1</label>
        <note>catalytic</note>
    </ligand>
</feature>
<dbReference type="GO" id="GO:0030658">
    <property type="term" value="C:transport vesicle membrane"/>
    <property type="evidence" value="ECO:0007669"/>
    <property type="project" value="UniProtKB-SubCell"/>
</dbReference>
<keyword evidence="15" id="KW-0456">Lyase</keyword>
<dbReference type="GO" id="GO:0005507">
    <property type="term" value="F:copper ion binding"/>
    <property type="evidence" value="ECO:0007669"/>
    <property type="project" value="InterPro"/>
</dbReference>
<proteinExistence type="inferred from homology"/>
<dbReference type="Pfam" id="PF01082">
    <property type="entry name" value="Cu2_monooxygen"/>
    <property type="match status" value="1"/>
</dbReference>
<dbReference type="PROSITE" id="PS00084">
    <property type="entry name" value="CU2_MONOOXYGENASE_1"/>
    <property type="match status" value="1"/>
</dbReference>
<comment type="catalytic activity">
    <reaction evidence="17">
        <text>a [peptide]-C-terminal glycine + 2 L-ascorbate + O2 = a [peptide]-C-terminal (2S)-2-hydroxyglycine + 2 monodehydro-L-ascorbate radical + H2O</text>
        <dbReference type="Rhea" id="RHEA:21452"/>
        <dbReference type="Rhea" id="RHEA-COMP:13486"/>
        <dbReference type="Rhea" id="RHEA-COMP:15321"/>
        <dbReference type="ChEBI" id="CHEBI:15377"/>
        <dbReference type="ChEBI" id="CHEBI:15379"/>
        <dbReference type="ChEBI" id="CHEBI:38290"/>
        <dbReference type="ChEBI" id="CHEBI:59513"/>
        <dbReference type="ChEBI" id="CHEBI:137000"/>
        <dbReference type="ChEBI" id="CHEBI:142768"/>
        <dbReference type="EC" id="1.14.17.3"/>
    </reaction>
</comment>
<reference evidence="24" key="2">
    <citation type="submission" date="2025-09" db="UniProtKB">
        <authorList>
            <consortium name="Ensembl"/>
        </authorList>
    </citation>
    <scope>IDENTIFICATION</scope>
</reference>
<feature type="domain" description="Copper type II ascorbate-dependent monooxygenase C-terminal" evidence="23">
    <location>
        <begin position="131"/>
        <end position="275"/>
    </location>
</feature>